<keyword evidence="1" id="KW-0677">Repeat</keyword>
<evidence type="ECO:0000313" key="4">
    <source>
        <dbReference type="Proteomes" id="UP000748531"/>
    </source>
</evidence>
<dbReference type="SUPFAM" id="SSF48371">
    <property type="entry name" value="ARM repeat"/>
    <property type="match status" value="1"/>
</dbReference>
<evidence type="ECO:0000259" key="2">
    <source>
        <dbReference type="Pfam" id="PF08609"/>
    </source>
</evidence>
<name>A0A8J4SXY9_9TREM</name>
<organism evidence="3 4">
    <name type="scientific">Paragonimus heterotremus</name>
    <dbReference type="NCBI Taxonomy" id="100268"/>
    <lineage>
        <taxon>Eukaryota</taxon>
        <taxon>Metazoa</taxon>
        <taxon>Spiralia</taxon>
        <taxon>Lophotrochozoa</taxon>
        <taxon>Platyhelminthes</taxon>
        <taxon>Trematoda</taxon>
        <taxon>Digenea</taxon>
        <taxon>Plagiorchiida</taxon>
        <taxon>Troglotremata</taxon>
        <taxon>Troglotrematidae</taxon>
        <taxon>Paragonimus</taxon>
    </lineage>
</organism>
<evidence type="ECO:0000313" key="3">
    <source>
        <dbReference type="EMBL" id="KAF5394144.1"/>
    </source>
</evidence>
<dbReference type="GO" id="GO:0005783">
    <property type="term" value="C:endoplasmic reticulum"/>
    <property type="evidence" value="ECO:0007669"/>
    <property type="project" value="TreeGrafter"/>
</dbReference>
<dbReference type="InterPro" id="IPR011989">
    <property type="entry name" value="ARM-like"/>
</dbReference>
<sequence length="216" mass="24509">MSRNLKGLMRFAMENSDGTEEAKIDPENAKWLKEVLTDASVDLVQQLKEDIEMLSHVLSSQETAISDAHVILEDILSLTEDIDLANDFLKMGGTRIMTELLFNGPQDLKADAYQLLANVTQNNPKAQEICLREKILEKLISQLHKESGRECLKELLLGISCELTKISIVPFIYLRVVLHQLLSDLFTYYSELYFGSVRMCTNLTLNECTRQIPDAK</sequence>
<evidence type="ECO:0000256" key="1">
    <source>
        <dbReference type="ARBA" id="ARBA00022737"/>
    </source>
</evidence>
<dbReference type="PANTHER" id="PTHR19316:SF18">
    <property type="entry name" value="HSP70-BINDING PROTEIN 1"/>
    <property type="match status" value="1"/>
</dbReference>
<dbReference type="Gene3D" id="1.25.10.10">
    <property type="entry name" value="Leucine-rich Repeat Variant"/>
    <property type="match status" value="1"/>
</dbReference>
<dbReference type="InterPro" id="IPR050693">
    <property type="entry name" value="Hsp70_NEF-Inhibitors"/>
</dbReference>
<keyword evidence="4" id="KW-1185">Reference proteome</keyword>
<dbReference type="EMBL" id="LUCH01020449">
    <property type="protein sequence ID" value="KAF5394144.1"/>
    <property type="molecule type" value="Genomic_DNA"/>
</dbReference>
<comment type="caution">
    <text evidence="3">The sequence shown here is derived from an EMBL/GenBank/DDBJ whole genome shotgun (WGS) entry which is preliminary data.</text>
</comment>
<gene>
    <name evidence="3" type="ORF">PHET_12154</name>
</gene>
<dbReference type="Proteomes" id="UP000748531">
    <property type="component" value="Unassembled WGS sequence"/>
</dbReference>
<feature type="domain" description="Nucleotide exchange factor Fes1" evidence="2">
    <location>
        <begin position="5"/>
        <end position="87"/>
    </location>
</feature>
<dbReference type="GO" id="GO:0000774">
    <property type="term" value="F:adenyl-nucleotide exchange factor activity"/>
    <property type="evidence" value="ECO:0007669"/>
    <property type="project" value="TreeGrafter"/>
</dbReference>
<dbReference type="InterPro" id="IPR013918">
    <property type="entry name" value="Nucleotide_exch_fac_Fes1"/>
</dbReference>
<proteinExistence type="predicted"/>
<dbReference type="Pfam" id="PF08609">
    <property type="entry name" value="Fes1"/>
    <property type="match status" value="1"/>
</dbReference>
<accession>A0A8J4SXY9</accession>
<dbReference type="AlphaFoldDB" id="A0A8J4SXY9"/>
<reference evidence="3" key="1">
    <citation type="submission" date="2019-05" db="EMBL/GenBank/DDBJ databases">
        <title>Annotation for the trematode Paragonimus heterotremus.</title>
        <authorList>
            <person name="Choi Y.-J."/>
        </authorList>
    </citation>
    <scope>NUCLEOTIDE SEQUENCE</scope>
    <source>
        <strain evidence="3">LC</strain>
    </source>
</reference>
<dbReference type="InterPro" id="IPR016024">
    <property type="entry name" value="ARM-type_fold"/>
</dbReference>
<protein>
    <recommendedName>
        <fullName evidence="2">Nucleotide exchange factor Fes1 domain-containing protein</fullName>
    </recommendedName>
</protein>
<dbReference type="OrthoDB" id="10250458at2759"/>
<dbReference type="PANTHER" id="PTHR19316">
    <property type="entry name" value="PROTEIN FOLDING REGULATOR"/>
    <property type="match status" value="1"/>
</dbReference>